<sequence length="210" mass="23977">MTSNSNPPVDALLEQLARSKRIDAWLYDSSNGTTAARTPRIIMSASSYQLAMDHHRAIIRLVEQDMWGSALALLRPCVEAFTWGAWLHHYAKEEQLDLIQTHRFTRDLGEMQRDLDKIKFFDSSIARDTEGMRRNLNGFTHGGILHMQWRLKDGEVRPRYPLEVVVDGLRLADVHGYLALQGVVALAEDPEKAAALHAKVYDIFEWRPPT</sequence>
<evidence type="ECO:0000313" key="2">
    <source>
        <dbReference type="Proteomes" id="UP001459204"/>
    </source>
</evidence>
<comment type="caution">
    <text evidence="1">The sequence shown here is derived from an EMBL/GenBank/DDBJ whole genome shotgun (WGS) entry which is preliminary data.</text>
</comment>
<organism evidence="1 2">
    <name type="scientific">Pseudoxanthomonas putridarboris</name>
    <dbReference type="NCBI Taxonomy" id="752605"/>
    <lineage>
        <taxon>Bacteria</taxon>
        <taxon>Pseudomonadati</taxon>
        <taxon>Pseudomonadota</taxon>
        <taxon>Gammaproteobacteria</taxon>
        <taxon>Lysobacterales</taxon>
        <taxon>Lysobacteraceae</taxon>
        <taxon>Pseudoxanthomonas</taxon>
    </lineage>
</organism>
<dbReference type="Proteomes" id="UP001459204">
    <property type="component" value="Unassembled WGS sequence"/>
</dbReference>
<gene>
    <name evidence="1" type="ORF">AAD027_08560</name>
</gene>
<protein>
    <submittedName>
        <fullName evidence="1">Uncharacterized protein</fullName>
    </submittedName>
</protein>
<reference evidence="1 2" key="1">
    <citation type="submission" date="2024-04" db="EMBL/GenBank/DDBJ databases">
        <title>Draft genome sequence of Pseudoxanthomonas putridarboris WD12.</title>
        <authorList>
            <person name="Oh J."/>
        </authorList>
    </citation>
    <scope>NUCLEOTIDE SEQUENCE [LARGE SCALE GENOMIC DNA]</scope>
    <source>
        <strain evidence="1 2">WD12</strain>
    </source>
</reference>
<accession>A0ABU9IZL1</accession>
<evidence type="ECO:0000313" key="1">
    <source>
        <dbReference type="EMBL" id="MEL1264419.1"/>
    </source>
</evidence>
<keyword evidence="2" id="KW-1185">Reference proteome</keyword>
<name>A0ABU9IZL1_9GAMM</name>
<dbReference type="InterPro" id="IPR054257">
    <property type="entry name" value="DUF6988"/>
</dbReference>
<dbReference type="RefSeq" id="WP_341725602.1">
    <property type="nucleotide sequence ID" value="NZ_JBBWWT010000003.1"/>
</dbReference>
<dbReference type="Pfam" id="PF22491">
    <property type="entry name" value="DUF6988"/>
    <property type="match status" value="1"/>
</dbReference>
<dbReference type="EMBL" id="JBBWWT010000003">
    <property type="protein sequence ID" value="MEL1264419.1"/>
    <property type="molecule type" value="Genomic_DNA"/>
</dbReference>
<proteinExistence type="predicted"/>